<dbReference type="Proteomes" id="UP000593576">
    <property type="component" value="Unassembled WGS sequence"/>
</dbReference>
<feature type="domain" description="DUF4283" evidence="1">
    <location>
        <begin position="6"/>
        <end position="71"/>
    </location>
</feature>
<accession>A0A7J9KZ98</accession>
<evidence type="ECO:0000313" key="3">
    <source>
        <dbReference type="Proteomes" id="UP000593576"/>
    </source>
</evidence>
<protein>
    <recommendedName>
        <fullName evidence="1">DUF4283 domain-containing protein</fullName>
    </recommendedName>
</protein>
<comment type="caution">
    <text evidence="2">The sequence shown here is derived from an EMBL/GenBank/DDBJ whole genome shotgun (WGS) entry which is preliminary data.</text>
</comment>
<sequence length="125" mass="14601">NADESEEKHRLSLVGRVLTDSVVHFPSIRSTLANLWCPVEGISITDIGEKRSLFKFYHEIDLKKIYNLPMVFMSEGMVRQLGDFIGEFVKYYATPITKRVKKYMKVKVKLDVRKPLKRKKRIAIK</sequence>
<dbReference type="PANTHER" id="PTHR31286:SF153">
    <property type="entry name" value="DUF4283 DOMAIN PROTEIN"/>
    <property type="match status" value="1"/>
</dbReference>
<dbReference type="AlphaFoldDB" id="A0A7J9KZ98"/>
<feature type="non-terminal residue" evidence="2">
    <location>
        <position position="125"/>
    </location>
</feature>
<dbReference type="OrthoDB" id="1750606at2759"/>
<dbReference type="EMBL" id="JABFAF010000003">
    <property type="protein sequence ID" value="MBA0851757.1"/>
    <property type="molecule type" value="Genomic_DNA"/>
</dbReference>
<reference evidence="2 3" key="1">
    <citation type="journal article" date="2019" name="Genome Biol. Evol.">
        <title>Insights into the evolution of the New World diploid cottons (Gossypium, subgenus Houzingenia) based on genome sequencing.</title>
        <authorList>
            <person name="Grover C.E."/>
            <person name="Arick M.A. 2nd"/>
            <person name="Thrash A."/>
            <person name="Conover J.L."/>
            <person name="Sanders W.S."/>
            <person name="Peterson D.G."/>
            <person name="Frelichowski J.E."/>
            <person name="Scheffler J.A."/>
            <person name="Scheffler B.E."/>
            <person name="Wendel J.F."/>
        </authorList>
    </citation>
    <scope>NUCLEOTIDE SEQUENCE [LARGE SCALE GENOMIC DNA]</scope>
    <source>
        <strain evidence="2">1</strain>
        <tissue evidence="2">Leaf</tissue>
    </source>
</reference>
<evidence type="ECO:0000313" key="2">
    <source>
        <dbReference type="EMBL" id="MBA0851757.1"/>
    </source>
</evidence>
<evidence type="ECO:0000259" key="1">
    <source>
        <dbReference type="Pfam" id="PF14111"/>
    </source>
</evidence>
<keyword evidence="3" id="KW-1185">Reference proteome</keyword>
<organism evidence="2 3">
    <name type="scientific">Gossypium schwendimanii</name>
    <name type="common">Cotton</name>
    <dbReference type="NCBI Taxonomy" id="34291"/>
    <lineage>
        <taxon>Eukaryota</taxon>
        <taxon>Viridiplantae</taxon>
        <taxon>Streptophyta</taxon>
        <taxon>Embryophyta</taxon>
        <taxon>Tracheophyta</taxon>
        <taxon>Spermatophyta</taxon>
        <taxon>Magnoliopsida</taxon>
        <taxon>eudicotyledons</taxon>
        <taxon>Gunneridae</taxon>
        <taxon>Pentapetalae</taxon>
        <taxon>rosids</taxon>
        <taxon>malvids</taxon>
        <taxon>Malvales</taxon>
        <taxon>Malvaceae</taxon>
        <taxon>Malvoideae</taxon>
        <taxon>Gossypium</taxon>
    </lineage>
</organism>
<gene>
    <name evidence="2" type="ORF">Goshw_025371</name>
</gene>
<proteinExistence type="predicted"/>
<dbReference type="Pfam" id="PF14111">
    <property type="entry name" value="DUF4283"/>
    <property type="match status" value="1"/>
</dbReference>
<dbReference type="InterPro" id="IPR025558">
    <property type="entry name" value="DUF4283"/>
</dbReference>
<name>A0A7J9KZ98_GOSSC</name>
<dbReference type="PANTHER" id="PTHR31286">
    <property type="entry name" value="GLYCINE-RICH CELL WALL STRUCTURAL PROTEIN 1.8-LIKE"/>
    <property type="match status" value="1"/>
</dbReference>
<dbReference type="InterPro" id="IPR040256">
    <property type="entry name" value="At4g02000-like"/>
</dbReference>